<proteinExistence type="predicted"/>
<dbReference type="InterPro" id="IPR003439">
    <property type="entry name" value="ABC_transporter-like_ATP-bd"/>
</dbReference>
<name>A0A1H2QIS5_9RHOB</name>
<evidence type="ECO:0000256" key="1">
    <source>
        <dbReference type="ARBA" id="ARBA00022741"/>
    </source>
</evidence>
<dbReference type="GO" id="GO:0016887">
    <property type="term" value="F:ATP hydrolysis activity"/>
    <property type="evidence" value="ECO:0007669"/>
    <property type="project" value="InterPro"/>
</dbReference>
<dbReference type="InterPro" id="IPR027417">
    <property type="entry name" value="P-loop_NTPase"/>
</dbReference>
<reference evidence="4 5" key="1">
    <citation type="submission" date="2016-10" db="EMBL/GenBank/DDBJ databases">
        <authorList>
            <person name="de Groot N.N."/>
        </authorList>
    </citation>
    <scope>NUCLEOTIDE SEQUENCE [LARGE SCALE GENOMIC DNA]</scope>
    <source>
        <strain evidence="4 5">DSM 17890</strain>
    </source>
</reference>
<organism evidence="4 5">
    <name type="scientific">Albimonas donghaensis</name>
    <dbReference type="NCBI Taxonomy" id="356660"/>
    <lineage>
        <taxon>Bacteria</taxon>
        <taxon>Pseudomonadati</taxon>
        <taxon>Pseudomonadota</taxon>
        <taxon>Alphaproteobacteria</taxon>
        <taxon>Rhodobacterales</taxon>
        <taxon>Paracoccaceae</taxon>
        <taxon>Albimonas</taxon>
    </lineage>
</organism>
<gene>
    <name evidence="4" type="ORF">SAMN05444336_10165</name>
</gene>
<keyword evidence="2 4" id="KW-0067">ATP-binding</keyword>
<evidence type="ECO:0000256" key="2">
    <source>
        <dbReference type="ARBA" id="ARBA00022840"/>
    </source>
</evidence>
<evidence type="ECO:0000259" key="3">
    <source>
        <dbReference type="PROSITE" id="PS50893"/>
    </source>
</evidence>
<sequence length="250" mass="25958">MSRPEPAPALAPAPRAEPRPALALRDVAFAWPGAGRGRGGFGLRCPDFSLAQGESVLLLGASGSGKSTLLSLICGIVAADAGVVAVAGTDLRGLSAGARDRFRAERIGVIFQQFNLLPYASVSDNILLPLRFAPERRARAGEGAAEVRRLCAALGLPADAPETPAGRLSVGQQQRVAVARALIGRPGLIVADEPTSALDAAAQDAFLGLLFGQAEDAGSSLLMVSHDPRLGERFDRVVRIEDIAAAERNP</sequence>
<dbReference type="InterPro" id="IPR003593">
    <property type="entry name" value="AAA+_ATPase"/>
</dbReference>
<dbReference type="PANTHER" id="PTHR24220:SF611">
    <property type="entry name" value="ATP-BINDING COMPONENT OF ABC TRANSPORTER-RELATED"/>
    <property type="match status" value="1"/>
</dbReference>
<dbReference type="EMBL" id="FNMZ01000001">
    <property type="protein sequence ID" value="SDW07046.1"/>
    <property type="molecule type" value="Genomic_DNA"/>
</dbReference>
<evidence type="ECO:0000313" key="5">
    <source>
        <dbReference type="Proteomes" id="UP000199118"/>
    </source>
</evidence>
<dbReference type="GO" id="GO:0022857">
    <property type="term" value="F:transmembrane transporter activity"/>
    <property type="evidence" value="ECO:0007669"/>
    <property type="project" value="TreeGrafter"/>
</dbReference>
<dbReference type="AlphaFoldDB" id="A0A1H2QIS5"/>
<dbReference type="Proteomes" id="UP000199118">
    <property type="component" value="Unassembled WGS sequence"/>
</dbReference>
<dbReference type="InterPro" id="IPR015854">
    <property type="entry name" value="ABC_transpr_LolD-like"/>
</dbReference>
<dbReference type="PANTHER" id="PTHR24220">
    <property type="entry name" value="IMPORT ATP-BINDING PROTEIN"/>
    <property type="match status" value="1"/>
</dbReference>
<accession>A0A1H2QIS5</accession>
<protein>
    <submittedName>
        <fullName evidence="4">Putative ABC transport system ATP-binding protein</fullName>
    </submittedName>
</protein>
<dbReference type="PROSITE" id="PS00211">
    <property type="entry name" value="ABC_TRANSPORTER_1"/>
    <property type="match status" value="1"/>
</dbReference>
<dbReference type="PROSITE" id="PS50893">
    <property type="entry name" value="ABC_TRANSPORTER_2"/>
    <property type="match status" value="1"/>
</dbReference>
<dbReference type="STRING" id="356660.SAMN05444336_10165"/>
<dbReference type="RefSeq" id="WP_092679164.1">
    <property type="nucleotide sequence ID" value="NZ_FNMZ01000001.1"/>
</dbReference>
<keyword evidence="5" id="KW-1185">Reference proteome</keyword>
<dbReference type="Gene3D" id="3.40.50.300">
    <property type="entry name" value="P-loop containing nucleotide triphosphate hydrolases"/>
    <property type="match status" value="1"/>
</dbReference>
<dbReference type="SMART" id="SM00382">
    <property type="entry name" value="AAA"/>
    <property type="match status" value="1"/>
</dbReference>
<dbReference type="GO" id="GO:0005524">
    <property type="term" value="F:ATP binding"/>
    <property type="evidence" value="ECO:0007669"/>
    <property type="project" value="UniProtKB-KW"/>
</dbReference>
<dbReference type="GO" id="GO:0005886">
    <property type="term" value="C:plasma membrane"/>
    <property type="evidence" value="ECO:0007669"/>
    <property type="project" value="TreeGrafter"/>
</dbReference>
<dbReference type="Pfam" id="PF00005">
    <property type="entry name" value="ABC_tran"/>
    <property type="match status" value="1"/>
</dbReference>
<dbReference type="InterPro" id="IPR017871">
    <property type="entry name" value="ABC_transporter-like_CS"/>
</dbReference>
<dbReference type="SUPFAM" id="SSF52540">
    <property type="entry name" value="P-loop containing nucleoside triphosphate hydrolases"/>
    <property type="match status" value="1"/>
</dbReference>
<keyword evidence="1" id="KW-0547">Nucleotide-binding</keyword>
<dbReference type="OrthoDB" id="9787227at2"/>
<evidence type="ECO:0000313" key="4">
    <source>
        <dbReference type="EMBL" id="SDW07046.1"/>
    </source>
</evidence>
<feature type="domain" description="ABC transporter" evidence="3">
    <location>
        <begin position="22"/>
        <end position="250"/>
    </location>
</feature>